<keyword evidence="1" id="KW-1133">Transmembrane helix</keyword>
<accession>A0A497ELK7</accession>
<organism evidence="2 3">
    <name type="scientific">Thermoproteota archaeon</name>
    <dbReference type="NCBI Taxonomy" id="2056631"/>
    <lineage>
        <taxon>Archaea</taxon>
        <taxon>Thermoproteota</taxon>
    </lineage>
</organism>
<proteinExistence type="predicted"/>
<evidence type="ECO:0000256" key="1">
    <source>
        <dbReference type="SAM" id="Phobius"/>
    </source>
</evidence>
<feature type="transmembrane region" description="Helical" evidence="1">
    <location>
        <begin position="59"/>
        <end position="84"/>
    </location>
</feature>
<keyword evidence="1" id="KW-0472">Membrane</keyword>
<dbReference type="EMBL" id="QMQV01000260">
    <property type="protein sequence ID" value="RLE45406.1"/>
    <property type="molecule type" value="Genomic_DNA"/>
</dbReference>
<gene>
    <name evidence="2" type="ORF">DRJ31_11320</name>
</gene>
<sequence>MKELNLTPFESRLFAPIKAKKNINKKKEIIKGIAIFVFWAVIISDCCISIASLSSRGVLLILLLFFIWSSCFLLIFCGVVFTHYKSLIFKLYRKLEERKKHTSDNTA</sequence>
<feature type="transmembrane region" description="Helical" evidence="1">
    <location>
        <begin position="29"/>
        <end position="53"/>
    </location>
</feature>
<comment type="caution">
    <text evidence="2">The sequence shown here is derived from an EMBL/GenBank/DDBJ whole genome shotgun (WGS) entry which is preliminary data.</text>
</comment>
<dbReference type="AlphaFoldDB" id="A0A497ELK7"/>
<protein>
    <submittedName>
        <fullName evidence="2">Uncharacterized protein</fullName>
    </submittedName>
</protein>
<reference evidence="2 3" key="1">
    <citation type="submission" date="2018-06" db="EMBL/GenBank/DDBJ databases">
        <title>Extensive metabolic versatility and redundancy in microbially diverse, dynamic hydrothermal sediments.</title>
        <authorList>
            <person name="Dombrowski N."/>
            <person name="Teske A."/>
            <person name="Baker B.J."/>
        </authorList>
    </citation>
    <scope>NUCLEOTIDE SEQUENCE [LARGE SCALE GENOMIC DNA]</scope>
    <source>
        <strain evidence="2">B66_G16</strain>
    </source>
</reference>
<evidence type="ECO:0000313" key="2">
    <source>
        <dbReference type="EMBL" id="RLE45406.1"/>
    </source>
</evidence>
<name>A0A497ELK7_9CREN</name>
<dbReference type="Proteomes" id="UP000278475">
    <property type="component" value="Unassembled WGS sequence"/>
</dbReference>
<evidence type="ECO:0000313" key="3">
    <source>
        <dbReference type="Proteomes" id="UP000278475"/>
    </source>
</evidence>
<keyword evidence="1" id="KW-0812">Transmembrane</keyword>